<sequence length="178" mass="20780">MAREEPTGFHFMDEMNPRLLSNNLLIPFIVAVWEEYFRSTFAAVLKYADRREQVLKKARLSHTQLEQIAINRKPVEQTISECFSFQRPSIIGENFRLLDNRLDLAAAMRKPYKRRKVTLYDQIEALVEGRNAFVHAGDMDMALYDKELDKVLTDIVEAVDRCYHAIGDRFGFTPLTNY</sequence>
<dbReference type="PATRIC" id="fig|46429.4.peg.127"/>
<protein>
    <recommendedName>
        <fullName evidence="3">RiboL-PSP-HEPN domain-containing protein</fullName>
    </recommendedName>
</protein>
<dbReference type="EMBL" id="JFHR01000001">
    <property type="protein sequence ID" value="KEQ55487.1"/>
    <property type="molecule type" value="Genomic_DNA"/>
</dbReference>
<proteinExistence type="predicted"/>
<organism evidence="1 2">
    <name type="scientific">Sphingobium chlorophenolicum</name>
    <dbReference type="NCBI Taxonomy" id="46429"/>
    <lineage>
        <taxon>Bacteria</taxon>
        <taxon>Pseudomonadati</taxon>
        <taxon>Pseudomonadota</taxon>
        <taxon>Alphaproteobacteria</taxon>
        <taxon>Sphingomonadales</taxon>
        <taxon>Sphingomonadaceae</taxon>
        <taxon>Sphingobium</taxon>
    </lineage>
</organism>
<evidence type="ECO:0008006" key="3">
    <source>
        <dbReference type="Google" id="ProtNLM"/>
    </source>
</evidence>
<dbReference type="Proteomes" id="UP000028411">
    <property type="component" value="Unassembled WGS sequence"/>
</dbReference>
<evidence type="ECO:0000313" key="2">
    <source>
        <dbReference type="Proteomes" id="UP000028411"/>
    </source>
</evidence>
<gene>
    <name evidence="1" type="ORF">BV95_00125</name>
</gene>
<accession>A0A081RJW4</accession>
<name>A0A081RJW4_SPHCR</name>
<dbReference type="AlphaFoldDB" id="A0A081RJW4"/>
<comment type="caution">
    <text evidence="1">The sequence shown here is derived from an EMBL/GenBank/DDBJ whole genome shotgun (WGS) entry which is preliminary data.</text>
</comment>
<dbReference type="eggNOG" id="ENOG50337MY">
    <property type="taxonomic scope" value="Bacteria"/>
</dbReference>
<reference evidence="1 2" key="1">
    <citation type="submission" date="2014-02" db="EMBL/GenBank/DDBJ databases">
        <title>Whole genome sequence of Sphingobium chlorophenolicum NBRC 16172.</title>
        <authorList>
            <person name="Gan H.M."/>
            <person name="Gan H.Y."/>
            <person name="Chew T.H."/>
            <person name="Savka M.A."/>
        </authorList>
    </citation>
    <scope>NUCLEOTIDE SEQUENCE [LARGE SCALE GENOMIC DNA]</scope>
    <source>
        <strain evidence="1 2">NBRC 16172</strain>
    </source>
</reference>
<evidence type="ECO:0000313" key="1">
    <source>
        <dbReference type="EMBL" id="KEQ55487.1"/>
    </source>
</evidence>